<accession>A0A8B8KW93</accession>
<dbReference type="GO" id="GO:0034982">
    <property type="term" value="P:mitochondrial protein processing"/>
    <property type="evidence" value="ECO:0007669"/>
    <property type="project" value="TreeGrafter"/>
</dbReference>
<keyword evidence="3 6" id="KW-0479">Metal-binding</keyword>
<dbReference type="PANTHER" id="PTHR21711:SF0">
    <property type="entry name" value="MITOCHONDRIAL INNER MEMBRANE PROTEASE ATP23 HOMOLOG"/>
    <property type="match status" value="1"/>
</dbReference>
<sequence>MTEDNSISFDFPSNRGSTVEQCQRMIHKSLLSPKVRFLKEHLEKAGCSIGDNFIKAIKCDDAGVAGGYTQGQGIVVCCNEMESQDDVNQVLKHELIHAFDDCRAANLDWSSCAHHACSEIRAGHLSGDCHFKRELLKMGSLKIKGHEQDCIRRRVLKSLSASPYCTGVAKAFMESVWDVCYNDTEPYDRAP</sequence>
<dbReference type="GO" id="GO:0046872">
    <property type="term" value="F:metal ion binding"/>
    <property type="evidence" value="ECO:0007669"/>
    <property type="project" value="UniProtKB-KW"/>
</dbReference>
<proteinExistence type="inferred from homology"/>
<dbReference type="Pfam" id="PF09768">
    <property type="entry name" value="Peptidase_M76"/>
    <property type="match status" value="1"/>
</dbReference>
<dbReference type="PANTHER" id="PTHR21711">
    <property type="entry name" value="MITOCHONDRIAL INNER MEMBRANE PROTEASE"/>
    <property type="match status" value="1"/>
</dbReference>
<organism evidence="7 8">
    <name type="scientific">Abrus precatorius</name>
    <name type="common">Indian licorice</name>
    <name type="synonym">Glycine abrus</name>
    <dbReference type="NCBI Taxonomy" id="3816"/>
    <lineage>
        <taxon>Eukaryota</taxon>
        <taxon>Viridiplantae</taxon>
        <taxon>Streptophyta</taxon>
        <taxon>Embryophyta</taxon>
        <taxon>Tracheophyta</taxon>
        <taxon>Spermatophyta</taxon>
        <taxon>Magnoliopsida</taxon>
        <taxon>eudicotyledons</taxon>
        <taxon>Gunneridae</taxon>
        <taxon>Pentapetalae</taxon>
        <taxon>rosids</taxon>
        <taxon>fabids</taxon>
        <taxon>Fabales</taxon>
        <taxon>Fabaceae</taxon>
        <taxon>Papilionoideae</taxon>
        <taxon>50 kb inversion clade</taxon>
        <taxon>NPAAA clade</taxon>
        <taxon>indigoferoid/millettioid clade</taxon>
        <taxon>Abreae</taxon>
        <taxon>Abrus</taxon>
    </lineage>
</organism>
<gene>
    <name evidence="8" type="primary">LOC113858995</name>
</gene>
<dbReference type="EC" id="3.4.24.-" evidence="6"/>
<evidence type="ECO:0000256" key="4">
    <source>
        <dbReference type="ARBA" id="ARBA00022801"/>
    </source>
</evidence>
<reference evidence="7" key="1">
    <citation type="journal article" date="2019" name="Toxins">
        <title>Detection of Abrin-Like and Prepropulchellin-Like Toxin Genes and Transcripts Using Whole Genome Sequencing and Full-Length Transcript Sequencing of Abrus precatorius.</title>
        <authorList>
            <person name="Hovde B.T."/>
            <person name="Daligault H.E."/>
            <person name="Hanschen E.R."/>
            <person name="Kunde Y.A."/>
            <person name="Johnson M.B."/>
            <person name="Starkenburg S.R."/>
            <person name="Johnson S.L."/>
        </authorList>
    </citation>
    <scope>NUCLEOTIDE SEQUENCE [LARGE SCALE GENOMIC DNA]</scope>
</reference>
<evidence type="ECO:0000256" key="2">
    <source>
        <dbReference type="ARBA" id="ARBA00022670"/>
    </source>
</evidence>
<dbReference type="OrthoDB" id="285308at2759"/>
<name>A0A8B8KW93_ABRPR</name>
<dbReference type="GO" id="GO:0004222">
    <property type="term" value="F:metalloendopeptidase activity"/>
    <property type="evidence" value="ECO:0007669"/>
    <property type="project" value="InterPro"/>
</dbReference>
<evidence type="ECO:0000256" key="1">
    <source>
        <dbReference type="ARBA" id="ARBA00009915"/>
    </source>
</evidence>
<comment type="similarity">
    <text evidence="1 6">Belongs to the peptidase M76 family.</text>
</comment>
<dbReference type="KEGG" id="aprc:113858995"/>
<evidence type="ECO:0000256" key="6">
    <source>
        <dbReference type="RuleBase" id="RU364057"/>
    </source>
</evidence>
<dbReference type="GO" id="GO:0033615">
    <property type="term" value="P:mitochondrial proton-transporting ATP synthase complex assembly"/>
    <property type="evidence" value="ECO:0007669"/>
    <property type="project" value="TreeGrafter"/>
</dbReference>
<evidence type="ECO:0000313" key="7">
    <source>
        <dbReference type="Proteomes" id="UP000694853"/>
    </source>
</evidence>
<keyword evidence="2 6" id="KW-0645">Protease</keyword>
<dbReference type="Proteomes" id="UP000694853">
    <property type="component" value="Unplaced"/>
</dbReference>
<dbReference type="RefSeq" id="XP_027347613.1">
    <property type="nucleotide sequence ID" value="XM_027491812.1"/>
</dbReference>
<dbReference type="GeneID" id="113858995"/>
<evidence type="ECO:0000313" key="8">
    <source>
        <dbReference type="RefSeq" id="XP_027347613.1"/>
    </source>
</evidence>
<keyword evidence="7" id="KW-1185">Reference proteome</keyword>
<dbReference type="AlphaFoldDB" id="A0A8B8KW93"/>
<keyword evidence="5 6" id="KW-0482">Metalloprotease</keyword>
<dbReference type="GO" id="GO:0005739">
    <property type="term" value="C:mitochondrion"/>
    <property type="evidence" value="ECO:0007669"/>
    <property type="project" value="GOC"/>
</dbReference>
<evidence type="ECO:0000256" key="3">
    <source>
        <dbReference type="ARBA" id="ARBA00022723"/>
    </source>
</evidence>
<dbReference type="InterPro" id="IPR019165">
    <property type="entry name" value="Peptidase_M76_ATP23"/>
</dbReference>
<reference evidence="8" key="2">
    <citation type="submission" date="2025-08" db="UniProtKB">
        <authorList>
            <consortium name="RefSeq"/>
        </authorList>
    </citation>
    <scope>IDENTIFICATION</scope>
    <source>
        <tissue evidence="8">Young leaves</tissue>
    </source>
</reference>
<protein>
    <recommendedName>
        <fullName evidence="6">Mitochondrial inner membrane protease ATP23</fullName>
        <ecNumber evidence="6">3.4.24.-</ecNumber>
    </recommendedName>
</protein>
<keyword evidence="4 6" id="KW-0378">Hydrolase</keyword>
<evidence type="ECO:0000256" key="5">
    <source>
        <dbReference type="ARBA" id="ARBA00023049"/>
    </source>
</evidence>